<evidence type="ECO:0000256" key="3">
    <source>
        <dbReference type="ARBA" id="ARBA00022723"/>
    </source>
</evidence>
<keyword evidence="3" id="KW-0479">Metal-binding</keyword>
<dbReference type="PANTHER" id="PTHR15910">
    <property type="entry name" value="ARCHAEMETZINCIN"/>
    <property type="match status" value="1"/>
</dbReference>
<dbReference type="GO" id="GO:0008270">
    <property type="term" value="F:zinc ion binding"/>
    <property type="evidence" value="ECO:0007669"/>
    <property type="project" value="InterPro"/>
</dbReference>
<dbReference type="CDD" id="cd11375">
    <property type="entry name" value="Peptidase_M54"/>
    <property type="match status" value="1"/>
</dbReference>
<evidence type="ECO:0000256" key="6">
    <source>
        <dbReference type="ARBA" id="ARBA00023049"/>
    </source>
</evidence>
<name>A0A7J3M260_ARCFL</name>
<evidence type="ECO:0000256" key="2">
    <source>
        <dbReference type="ARBA" id="ARBA00022670"/>
    </source>
</evidence>
<accession>A0A7J3M260</accession>
<evidence type="ECO:0000256" key="4">
    <source>
        <dbReference type="ARBA" id="ARBA00022801"/>
    </source>
</evidence>
<proteinExistence type="predicted"/>
<comment type="cofactor">
    <cofactor evidence="1">
        <name>Zn(2+)</name>
        <dbReference type="ChEBI" id="CHEBI:29105"/>
    </cofactor>
</comment>
<dbReference type="InterPro" id="IPR012962">
    <property type="entry name" value="Pept_M54_archaemetzincn"/>
</dbReference>
<keyword evidence="2" id="KW-0645">Protease</keyword>
<dbReference type="GO" id="GO:0008237">
    <property type="term" value="F:metallopeptidase activity"/>
    <property type="evidence" value="ECO:0007669"/>
    <property type="project" value="UniProtKB-KW"/>
</dbReference>
<keyword evidence="5" id="KW-0862">Zinc</keyword>
<dbReference type="AlphaFoldDB" id="A0A7J3M260"/>
<protein>
    <submittedName>
        <fullName evidence="7">Archemetzincin</fullName>
    </submittedName>
</protein>
<dbReference type="PANTHER" id="PTHR15910:SF1">
    <property type="entry name" value="ARCHAEMETZINCIN-2"/>
    <property type="match status" value="1"/>
</dbReference>
<evidence type="ECO:0000256" key="5">
    <source>
        <dbReference type="ARBA" id="ARBA00022833"/>
    </source>
</evidence>
<evidence type="ECO:0000256" key="1">
    <source>
        <dbReference type="ARBA" id="ARBA00001947"/>
    </source>
</evidence>
<organism evidence="7">
    <name type="scientific">Archaeoglobus fulgidus</name>
    <dbReference type="NCBI Taxonomy" id="2234"/>
    <lineage>
        <taxon>Archaea</taxon>
        <taxon>Methanobacteriati</taxon>
        <taxon>Methanobacteriota</taxon>
        <taxon>Archaeoglobi</taxon>
        <taxon>Archaeoglobales</taxon>
        <taxon>Archaeoglobaceae</taxon>
        <taxon>Archaeoglobus</taxon>
    </lineage>
</organism>
<dbReference type="InterPro" id="IPR024079">
    <property type="entry name" value="MetalloPept_cat_dom_sf"/>
</dbReference>
<dbReference type="Gene3D" id="3.40.390.10">
    <property type="entry name" value="Collagenase (Catalytic Domain)"/>
    <property type="match status" value="1"/>
</dbReference>
<gene>
    <name evidence="7" type="ORF">ENT52_01185</name>
</gene>
<dbReference type="InterPro" id="IPR012091">
    <property type="entry name" value="Pept_M54_archaemetzncn_arc/bac"/>
</dbReference>
<keyword evidence="4" id="KW-0378">Hydrolase</keyword>
<dbReference type="EMBL" id="DSYZ01000025">
    <property type="protein sequence ID" value="HGT82334.1"/>
    <property type="molecule type" value="Genomic_DNA"/>
</dbReference>
<evidence type="ECO:0000313" key="7">
    <source>
        <dbReference type="EMBL" id="HGT82334.1"/>
    </source>
</evidence>
<dbReference type="SUPFAM" id="SSF55486">
    <property type="entry name" value="Metalloproteases ('zincins'), catalytic domain"/>
    <property type="match status" value="1"/>
</dbReference>
<dbReference type="NCBIfam" id="NF033823">
    <property type="entry name" value="archmetzin"/>
    <property type="match status" value="1"/>
</dbReference>
<dbReference type="GO" id="GO:0006508">
    <property type="term" value="P:proteolysis"/>
    <property type="evidence" value="ECO:0007669"/>
    <property type="project" value="UniProtKB-KW"/>
</dbReference>
<comment type="caution">
    <text evidence="7">The sequence shown here is derived from an EMBL/GenBank/DDBJ whole genome shotgun (WGS) entry which is preliminary data.</text>
</comment>
<sequence length="162" mass="18785">MIQVQPLGKVDEELIKWLAEELEKKFATIVKVLPPKEIPKACFDNTRRQFNSTCILFSYKSEEITLLVTSEDIYAQGMNFVFGEAEIRGKRAIVSYYRLQNQDEEIFKYRVLKEAVHELGHVFGLFHCKTSGCVMNFSSSVFEVDKKSPNFCSRCLSRIKRI</sequence>
<keyword evidence="6" id="KW-0482">Metalloprotease</keyword>
<dbReference type="PIRSF" id="PIRSF005785">
    <property type="entry name" value="Zn-prot_arch"/>
    <property type="match status" value="1"/>
</dbReference>
<reference evidence="7" key="1">
    <citation type="journal article" date="2020" name="mSystems">
        <title>Genome- and Community-Level Interaction Insights into Carbon Utilization and Element Cycling Functions of Hydrothermarchaeota in Hydrothermal Sediment.</title>
        <authorList>
            <person name="Zhou Z."/>
            <person name="Liu Y."/>
            <person name="Xu W."/>
            <person name="Pan J."/>
            <person name="Luo Z.H."/>
            <person name="Li M."/>
        </authorList>
    </citation>
    <scope>NUCLEOTIDE SEQUENCE [LARGE SCALE GENOMIC DNA]</scope>
    <source>
        <strain evidence="7">SpSt-587</strain>
    </source>
</reference>
<dbReference type="Pfam" id="PF07998">
    <property type="entry name" value="Peptidase_M54"/>
    <property type="match status" value="1"/>
</dbReference>